<evidence type="ECO:0000256" key="4">
    <source>
        <dbReference type="ARBA" id="ARBA00022840"/>
    </source>
</evidence>
<comment type="function">
    <text evidence="9">Reutilizes the intact tripeptide L-alanyl-gamma-D-glutamyl-meso-diaminopimelate by linking it to UDP-N-acetylmuramate.</text>
</comment>
<evidence type="ECO:0000313" key="14">
    <source>
        <dbReference type="Proteomes" id="UP001387215"/>
    </source>
</evidence>
<reference evidence="13 14" key="1">
    <citation type="submission" date="2024-02" db="EMBL/GenBank/DDBJ databases">
        <title>Lysobacter Genome Sequencing and Mining.</title>
        <authorList>
            <person name="Bierman J."/>
            <person name="Walker M.C."/>
        </authorList>
    </citation>
    <scope>NUCLEOTIDE SEQUENCE [LARGE SCALE GENOMIC DNA]</scope>
    <source>
        <strain evidence="13 14">PB6250</strain>
    </source>
</reference>
<comment type="cofactor">
    <cofactor evidence="9">
        <name>Mg(2+)</name>
        <dbReference type="ChEBI" id="CHEBI:18420"/>
    </cofactor>
</comment>
<dbReference type="Pfam" id="PF08245">
    <property type="entry name" value="Mur_ligase_M"/>
    <property type="match status" value="1"/>
</dbReference>
<keyword evidence="6 9" id="KW-0573">Peptidoglycan synthesis</keyword>
<sequence>MLKLHILGIAGTFMGGVAALARELGHDVEGSDQAVYPPMSTQLEQLGIVLSQGYRPENISPDCDEVVVGNALSRGNAAVEQVLDDGRRYTSGAQWLSERVLPGRDTLAVAGTHGKTTTTTILTWLLEAAGRRPGFLIGGVAEDFGVSARVGSGREFVVEADEYDTAFFDKRSKFVHYRPLVAILNNLEYDHADIFPDVAAIQRQFHHLVRTVPRRGRLIVNGEDARLAEVLAMGCWTPVERFGLDAGDGAAFDWSARLIHQDGSAFAVLHQGREIGEVHWPLLGRHNVMNALAALAAAHAVGVEVATVLPALARFRSVKRRLEVIGEAGGVTVYDDFAHHPTAIATTLSGLRARVGTARIVVAMEPRSNSMRLGAHAEALAPSLDGADAVVFLHRPELAWDAGKVVAGLRGEGVAVADADALIAALRERVRSGDHVVFMSNGGFDGAPRRFFAALRDARTG</sequence>
<dbReference type="Gene3D" id="3.40.50.720">
    <property type="entry name" value="NAD(P)-binding Rossmann-like Domain"/>
    <property type="match status" value="1"/>
</dbReference>
<dbReference type="InterPro" id="IPR050061">
    <property type="entry name" value="MurCDEF_pg_biosynth"/>
</dbReference>
<dbReference type="EC" id="6.3.2.45" evidence="9"/>
<keyword evidence="14" id="KW-1185">Reference proteome</keyword>
<dbReference type="SUPFAM" id="SSF51984">
    <property type="entry name" value="MurCD N-terminal domain"/>
    <property type="match status" value="1"/>
</dbReference>
<dbReference type="PANTHER" id="PTHR43445">
    <property type="entry name" value="UDP-N-ACETYLMURAMATE--L-ALANINE LIGASE-RELATED"/>
    <property type="match status" value="1"/>
</dbReference>
<evidence type="ECO:0000256" key="9">
    <source>
        <dbReference type="HAMAP-Rule" id="MF_02020"/>
    </source>
</evidence>
<evidence type="ECO:0000256" key="8">
    <source>
        <dbReference type="ARBA" id="ARBA00023316"/>
    </source>
</evidence>
<dbReference type="InterPro" id="IPR005757">
    <property type="entry name" value="Mpl"/>
</dbReference>
<dbReference type="Gene3D" id="3.40.1190.10">
    <property type="entry name" value="Mur-like, catalytic domain"/>
    <property type="match status" value="1"/>
</dbReference>
<protein>
    <recommendedName>
        <fullName evidence="9">UDP-N-acetylmuramate--L-alanyl-gamma-D-glutamyl-meso-2,6-diaminoheptandioate ligase</fullName>
        <ecNumber evidence="9">6.3.2.45</ecNumber>
    </recommendedName>
    <alternativeName>
        <fullName evidence="9">Murein peptide ligase</fullName>
    </alternativeName>
    <alternativeName>
        <fullName evidence="9">UDP-N-acetylmuramate:L-alanyl-gamma-D-glutamyl-meso-diaminopimelate ligase</fullName>
    </alternativeName>
</protein>
<keyword evidence="7 9" id="KW-0131">Cell cycle</keyword>
<keyword evidence="4 9" id="KW-0067">ATP-binding</keyword>
<dbReference type="Pfam" id="PF02875">
    <property type="entry name" value="Mur_ligase_C"/>
    <property type="match status" value="1"/>
</dbReference>
<dbReference type="GO" id="GO:0106418">
    <property type="term" value="F:UDP-N-acetylmuramate-L-alanyl-gamma-D-glutamyl-meso-2,6-diaminoheptanedioate ligase activity"/>
    <property type="evidence" value="ECO:0007669"/>
    <property type="project" value="UniProtKB-EC"/>
</dbReference>
<comment type="catalytic activity">
    <reaction evidence="9">
        <text>UDP-N-acetyl-alpha-D-muramate + L-alanyl-gamma-D-glutamyl-meso-2,6-diaminopimelate + ATP = UDP-N-acetyl-alpha-D-muramoyl-L-alanyl-gamma-D-glutamyl-meso-2,6-diaminopimelate + ADP + phosphate + H(+)</text>
        <dbReference type="Rhea" id="RHEA:29563"/>
        <dbReference type="ChEBI" id="CHEBI:15378"/>
        <dbReference type="ChEBI" id="CHEBI:30616"/>
        <dbReference type="ChEBI" id="CHEBI:43474"/>
        <dbReference type="ChEBI" id="CHEBI:61401"/>
        <dbReference type="ChEBI" id="CHEBI:70757"/>
        <dbReference type="ChEBI" id="CHEBI:83905"/>
        <dbReference type="ChEBI" id="CHEBI:456216"/>
        <dbReference type="EC" id="6.3.2.45"/>
    </reaction>
</comment>
<gene>
    <name evidence="9 13" type="primary">mpl</name>
    <name evidence="13" type="ORF">V2J18_18440</name>
</gene>
<dbReference type="InterPro" id="IPR036565">
    <property type="entry name" value="Mur-like_cat_sf"/>
</dbReference>
<dbReference type="InterPro" id="IPR013221">
    <property type="entry name" value="Mur_ligase_cen"/>
</dbReference>
<evidence type="ECO:0000259" key="12">
    <source>
        <dbReference type="Pfam" id="PF08245"/>
    </source>
</evidence>
<accession>A0ABU8D6I7</accession>
<dbReference type="SUPFAM" id="SSF53244">
    <property type="entry name" value="MurD-like peptide ligases, peptide-binding domain"/>
    <property type="match status" value="1"/>
</dbReference>
<evidence type="ECO:0000259" key="11">
    <source>
        <dbReference type="Pfam" id="PF02875"/>
    </source>
</evidence>
<keyword evidence="5 9" id="KW-0133">Cell shape</keyword>
<dbReference type="Gene3D" id="3.90.190.20">
    <property type="entry name" value="Mur ligase, C-terminal domain"/>
    <property type="match status" value="1"/>
</dbReference>
<dbReference type="InterPro" id="IPR004101">
    <property type="entry name" value="Mur_ligase_C"/>
</dbReference>
<feature type="domain" description="Mur ligase C-terminal" evidence="11">
    <location>
        <begin position="320"/>
        <end position="442"/>
    </location>
</feature>
<dbReference type="EMBL" id="JBANDL010000002">
    <property type="protein sequence ID" value="MEI2456639.1"/>
    <property type="molecule type" value="Genomic_DNA"/>
</dbReference>
<dbReference type="RefSeq" id="WP_336133137.1">
    <property type="nucleotide sequence ID" value="NZ_JBANDL010000002.1"/>
</dbReference>
<proteinExistence type="inferred from homology"/>
<dbReference type="HAMAP" id="MF_02020">
    <property type="entry name" value="Mpl"/>
    <property type="match status" value="1"/>
</dbReference>
<organism evidence="13 14">
    <name type="scientific">Lysobacter firmicutimachus</name>
    <dbReference type="NCBI Taxonomy" id="1792846"/>
    <lineage>
        <taxon>Bacteria</taxon>
        <taxon>Pseudomonadati</taxon>
        <taxon>Pseudomonadota</taxon>
        <taxon>Gammaproteobacteria</taxon>
        <taxon>Lysobacterales</taxon>
        <taxon>Lysobacteraceae</taxon>
        <taxon>Lysobacter</taxon>
    </lineage>
</organism>
<dbReference type="PANTHER" id="PTHR43445:SF5">
    <property type="entry name" value="UDP-N-ACETYLMURAMATE--L-ALANYL-GAMMA-D-GLUTAMYL-MESO-2,6-DIAMINOHEPTANDIOATE LIGASE"/>
    <property type="match status" value="1"/>
</dbReference>
<evidence type="ECO:0000256" key="1">
    <source>
        <dbReference type="ARBA" id="ARBA00022598"/>
    </source>
</evidence>
<evidence type="ECO:0000256" key="6">
    <source>
        <dbReference type="ARBA" id="ARBA00022984"/>
    </source>
</evidence>
<evidence type="ECO:0000256" key="2">
    <source>
        <dbReference type="ARBA" id="ARBA00022618"/>
    </source>
</evidence>
<dbReference type="InterPro" id="IPR036615">
    <property type="entry name" value="Mur_ligase_C_dom_sf"/>
</dbReference>
<keyword evidence="2 9" id="KW-0132">Cell division</keyword>
<dbReference type="Pfam" id="PF01225">
    <property type="entry name" value="Mur_ligase"/>
    <property type="match status" value="1"/>
</dbReference>
<evidence type="ECO:0000313" key="13">
    <source>
        <dbReference type="EMBL" id="MEI2456639.1"/>
    </source>
</evidence>
<dbReference type="Proteomes" id="UP001387215">
    <property type="component" value="Unassembled WGS sequence"/>
</dbReference>
<dbReference type="SUPFAM" id="SSF53623">
    <property type="entry name" value="MurD-like peptide ligases, catalytic domain"/>
    <property type="match status" value="1"/>
</dbReference>
<comment type="similarity">
    <text evidence="9">Belongs to the MurCDEF family. Mpl subfamily.</text>
</comment>
<feature type="domain" description="Mur ligase central" evidence="12">
    <location>
        <begin position="109"/>
        <end position="298"/>
    </location>
</feature>
<keyword evidence="8 9" id="KW-0961">Cell wall biogenesis/degradation</keyword>
<keyword evidence="9" id="KW-0460">Magnesium</keyword>
<feature type="binding site" evidence="9">
    <location>
        <begin position="111"/>
        <end position="117"/>
    </location>
    <ligand>
        <name>ATP</name>
        <dbReference type="ChEBI" id="CHEBI:30616"/>
    </ligand>
</feature>
<comment type="pathway">
    <text evidence="9">Cell wall biogenesis; peptidoglycan recycling.</text>
</comment>
<keyword evidence="1 9" id="KW-0436">Ligase</keyword>
<evidence type="ECO:0000259" key="10">
    <source>
        <dbReference type="Pfam" id="PF01225"/>
    </source>
</evidence>
<evidence type="ECO:0000256" key="3">
    <source>
        <dbReference type="ARBA" id="ARBA00022741"/>
    </source>
</evidence>
<name>A0ABU8D6I7_9GAMM</name>
<comment type="caution">
    <text evidence="13">The sequence shown here is derived from an EMBL/GenBank/DDBJ whole genome shotgun (WGS) entry which is preliminary data.</text>
</comment>
<dbReference type="InterPro" id="IPR000713">
    <property type="entry name" value="Mur_ligase_N"/>
</dbReference>
<keyword evidence="3 9" id="KW-0547">Nucleotide-binding</keyword>
<evidence type="ECO:0000256" key="5">
    <source>
        <dbReference type="ARBA" id="ARBA00022960"/>
    </source>
</evidence>
<evidence type="ECO:0000256" key="7">
    <source>
        <dbReference type="ARBA" id="ARBA00023306"/>
    </source>
</evidence>
<feature type="domain" description="Mur ligase N-terminal catalytic" evidence="10">
    <location>
        <begin position="4"/>
        <end position="98"/>
    </location>
</feature>
<dbReference type="NCBIfam" id="TIGR01081">
    <property type="entry name" value="mpl"/>
    <property type="match status" value="1"/>
</dbReference>